<proteinExistence type="predicted"/>
<dbReference type="EMBL" id="CCYD01003042">
    <property type="protein sequence ID" value="CEG48829.1"/>
    <property type="molecule type" value="Genomic_DNA"/>
</dbReference>
<keyword evidence="3" id="KW-1185">Reference proteome</keyword>
<reference evidence="3" key="1">
    <citation type="submission" date="2014-09" db="EMBL/GenBank/DDBJ databases">
        <authorList>
            <person name="Sharma Rahul"/>
            <person name="Thines Marco"/>
        </authorList>
    </citation>
    <scope>NUCLEOTIDE SEQUENCE [LARGE SCALE GENOMIC DNA]</scope>
</reference>
<name>A0A0P1B407_PLAHL</name>
<dbReference type="Proteomes" id="UP000054928">
    <property type="component" value="Unassembled WGS sequence"/>
</dbReference>
<evidence type="ECO:0000256" key="1">
    <source>
        <dbReference type="SAM" id="MobiDB-lite"/>
    </source>
</evidence>
<dbReference type="RefSeq" id="XP_024585198.1">
    <property type="nucleotide sequence ID" value="XM_024719950.1"/>
</dbReference>
<dbReference type="GeneID" id="36401684"/>
<organism evidence="2 3">
    <name type="scientific">Plasmopara halstedii</name>
    <name type="common">Downy mildew of sunflower</name>
    <dbReference type="NCBI Taxonomy" id="4781"/>
    <lineage>
        <taxon>Eukaryota</taxon>
        <taxon>Sar</taxon>
        <taxon>Stramenopiles</taxon>
        <taxon>Oomycota</taxon>
        <taxon>Peronosporomycetes</taxon>
        <taxon>Peronosporales</taxon>
        <taxon>Peronosporaceae</taxon>
        <taxon>Plasmopara</taxon>
    </lineage>
</organism>
<sequence length="77" mass="8937">MCKGEFRELDPLHKLSSLRLDPQRTLDHVHHDITYQRSDDDFSTESQSLCEAKTSSTLDPMPRPVKFGHPIVPRTKY</sequence>
<protein>
    <submittedName>
        <fullName evidence="2">Uncharacterized protein</fullName>
    </submittedName>
</protein>
<dbReference type="AlphaFoldDB" id="A0A0P1B407"/>
<evidence type="ECO:0000313" key="3">
    <source>
        <dbReference type="Proteomes" id="UP000054928"/>
    </source>
</evidence>
<feature type="region of interest" description="Disordered" evidence="1">
    <location>
        <begin position="38"/>
        <end position="77"/>
    </location>
</feature>
<accession>A0A0P1B407</accession>
<feature type="compositionally biased region" description="Polar residues" evidence="1">
    <location>
        <begin position="44"/>
        <end position="58"/>
    </location>
</feature>
<evidence type="ECO:0000313" key="2">
    <source>
        <dbReference type="EMBL" id="CEG48829.1"/>
    </source>
</evidence>